<comment type="caution">
    <text evidence="3">The sequence shown here is derived from an EMBL/GenBank/DDBJ whole genome shotgun (WGS) entry which is preliminary data.</text>
</comment>
<dbReference type="PIRSF" id="PIRSF037464">
    <property type="entry name" value="UCP037464_APP1"/>
    <property type="match status" value="1"/>
</dbReference>
<protein>
    <recommendedName>
        <fullName evidence="2">Phosphatidate phosphatase APP1 catalytic domain-containing protein</fullName>
    </recommendedName>
</protein>
<keyword evidence="4" id="KW-1185">Reference proteome</keyword>
<name>A0A8H3FNE6_9LECA</name>
<proteinExistence type="predicted"/>
<evidence type="ECO:0000256" key="1">
    <source>
        <dbReference type="SAM" id="MobiDB-lite"/>
    </source>
</evidence>
<dbReference type="PANTHER" id="PTHR28208:SF3">
    <property type="entry name" value="PHOSPHATIDATE PHOSPHATASE APP1"/>
    <property type="match status" value="1"/>
</dbReference>
<dbReference type="SUPFAM" id="SSF56784">
    <property type="entry name" value="HAD-like"/>
    <property type="match status" value="1"/>
</dbReference>
<evidence type="ECO:0000313" key="3">
    <source>
        <dbReference type="EMBL" id="CAF9927813.1"/>
    </source>
</evidence>
<feature type="compositionally biased region" description="Polar residues" evidence="1">
    <location>
        <begin position="218"/>
        <end position="227"/>
    </location>
</feature>
<dbReference type="OrthoDB" id="2117591at2759"/>
<dbReference type="Proteomes" id="UP000664169">
    <property type="component" value="Unassembled WGS sequence"/>
</dbReference>
<accession>A0A8H3FNE6</accession>
<dbReference type="PANTHER" id="PTHR28208">
    <property type="entry name" value="PHOSPHATIDATE PHOSPHATASE APP1"/>
    <property type="match status" value="1"/>
</dbReference>
<evidence type="ECO:0000259" key="2">
    <source>
        <dbReference type="Pfam" id="PF09949"/>
    </source>
</evidence>
<feature type="compositionally biased region" description="Acidic residues" evidence="1">
    <location>
        <begin position="544"/>
        <end position="556"/>
    </location>
</feature>
<feature type="region of interest" description="Disordered" evidence="1">
    <location>
        <begin position="640"/>
        <end position="675"/>
    </location>
</feature>
<dbReference type="EMBL" id="CAJPDQ010000028">
    <property type="protein sequence ID" value="CAF9927813.1"/>
    <property type="molecule type" value="Genomic_DNA"/>
</dbReference>
<feature type="domain" description="Phosphatidate phosphatase APP1 catalytic" evidence="2">
    <location>
        <begin position="334"/>
        <end position="483"/>
    </location>
</feature>
<feature type="compositionally biased region" description="Polar residues" evidence="1">
    <location>
        <begin position="640"/>
        <end position="665"/>
    </location>
</feature>
<dbReference type="InterPro" id="IPR036412">
    <property type="entry name" value="HAD-like_sf"/>
</dbReference>
<feature type="compositionally biased region" description="Low complexity" evidence="1">
    <location>
        <begin position="514"/>
        <end position="530"/>
    </location>
</feature>
<gene>
    <name evidence="3" type="ORF">GOMPHAMPRED_004500</name>
</gene>
<dbReference type="InterPro" id="IPR052935">
    <property type="entry name" value="Mg2+_PAP"/>
</dbReference>
<feature type="compositionally biased region" description="Low complexity" evidence="1">
    <location>
        <begin position="228"/>
        <end position="247"/>
    </location>
</feature>
<feature type="compositionally biased region" description="Low complexity" evidence="1">
    <location>
        <begin position="199"/>
        <end position="211"/>
    </location>
</feature>
<evidence type="ECO:0000313" key="4">
    <source>
        <dbReference type="Proteomes" id="UP000664169"/>
    </source>
</evidence>
<reference evidence="3" key="1">
    <citation type="submission" date="2021-03" db="EMBL/GenBank/DDBJ databases">
        <authorList>
            <person name="Tagirdzhanova G."/>
        </authorList>
    </citation>
    <scope>NUCLEOTIDE SEQUENCE</scope>
</reference>
<dbReference type="AlphaFoldDB" id="A0A8H3FNE6"/>
<feature type="region of interest" description="Disordered" evidence="1">
    <location>
        <begin position="174"/>
        <end position="249"/>
    </location>
</feature>
<dbReference type="InterPro" id="IPR017210">
    <property type="entry name" value="APP1"/>
</dbReference>
<organism evidence="3 4">
    <name type="scientific">Gomphillus americanus</name>
    <dbReference type="NCBI Taxonomy" id="1940652"/>
    <lineage>
        <taxon>Eukaryota</taxon>
        <taxon>Fungi</taxon>
        <taxon>Dikarya</taxon>
        <taxon>Ascomycota</taxon>
        <taxon>Pezizomycotina</taxon>
        <taxon>Lecanoromycetes</taxon>
        <taxon>OSLEUM clade</taxon>
        <taxon>Ostropomycetidae</taxon>
        <taxon>Ostropales</taxon>
        <taxon>Graphidaceae</taxon>
        <taxon>Gomphilloideae</taxon>
        <taxon>Gomphillus</taxon>
    </lineage>
</organism>
<feature type="compositionally biased region" description="Polar residues" evidence="1">
    <location>
        <begin position="557"/>
        <end position="573"/>
    </location>
</feature>
<dbReference type="Pfam" id="PF09949">
    <property type="entry name" value="APP1_cat"/>
    <property type="match status" value="1"/>
</dbReference>
<dbReference type="GO" id="GO:0008195">
    <property type="term" value="F:phosphatidate phosphatase activity"/>
    <property type="evidence" value="ECO:0007669"/>
    <property type="project" value="InterPro"/>
</dbReference>
<feature type="region of interest" description="Disordered" evidence="1">
    <location>
        <begin position="38"/>
        <end position="58"/>
    </location>
</feature>
<sequence>MSGEDTAIGRGTRRKKFAGYLKAANEMRQSYTQSYLGSGTRSEFEEDHGDVPGAFPNLKVSRSGNEELVLFPSYARQHTKRATPGYAASSNVQDAQVGGDADYWRKEWEFYEDANAVVDVDVRGWIYNPHQGPMNRKNRILLGIARHLSGISAPPSGTLESNRYEDKIAEKQAQNLAKHGEDEAEIADRGGYSEGLGYTSTSSSRSTSPRPGHILHPVTNTSLHSNQSDGSGSLRKSSSWSTTTSDMSPEDLVTANTQLLRRLKPFFTTPVVGMSVTMFFYNDETSQSRTTHTNDSGHFNFRAALDFIPTHVRVLASEDLSASSEIIITEPKGISLISDIDDTIKHSAIVMGAREIFRNAFVRELGDLVVNGVESWYCKMAEMGVKIHYVSNSPWQMYPLLVTYFGTAKLPPGSFHLKQYTGMLQGIFEPVAERKKATLDRIMNDFPDRRFILVGDSGEADLELYTETALRDPKRILAIFIRDVSTTQSQGFFNGSLPNKTFGDRSSKVFKPRPSYQSPSTSTSTVSRPDSLGRSKTDFPSAPEVEDLMTFSDDETGSSTTLRKSNLSQSSRQKPLPPSKPLALRSKSTAFSLSASTNDGQNKPVTLPLSQQLVPNQSDQTEPGITGIVKAAYSALPSTQDVWSGNTPPQQNTKALQPETSNSGTPPVLPPRRGLTTYPAAAASYASNRIAGYWNGTDQSTSQPGQPPINKREEVWNRRLARAKQMLQGTGIILKTWRVGADVEKEAVDLVAQHMNK</sequence>
<dbReference type="InterPro" id="IPR019236">
    <property type="entry name" value="APP1_cat"/>
</dbReference>
<feature type="region of interest" description="Disordered" evidence="1">
    <location>
        <begin position="503"/>
        <end position="584"/>
    </location>
</feature>
<dbReference type="GO" id="GO:0030479">
    <property type="term" value="C:actin cortical patch"/>
    <property type="evidence" value="ECO:0007669"/>
    <property type="project" value="TreeGrafter"/>
</dbReference>